<dbReference type="GO" id="GO:0005886">
    <property type="term" value="C:plasma membrane"/>
    <property type="evidence" value="ECO:0007669"/>
    <property type="project" value="UniProtKB-SubCell"/>
</dbReference>
<comment type="caution">
    <text evidence="4">The sequence shown here is derived from an EMBL/GenBank/DDBJ whole genome shotgun (WGS) entry which is preliminary data.</text>
</comment>
<gene>
    <name evidence="4" type="ORF">CR155_08460</name>
</gene>
<dbReference type="Gene3D" id="1.20.1600.10">
    <property type="entry name" value="Outer membrane efflux proteins (OEP)"/>
    <property type="match status" value="1"/>
</dbReference>
<keyword evidence="2" id="KW-0732">Signal</keyword>
<feature type="chain" id="PRO_5014491522" evidence="2">
    <location>
        <begin position="21"/>
        <end position="511"/>
    </location>
</feature>
<keyword evidence="2" id="KW-0472">Membrane</keyword>
<evidence type="ECO:0000313" key="5">
    <source>
        <dbReference type="Proteomes" id="UP000234328"/>
    </source>
</evidence>
<feature type="region of interest" description="Disordered" evidence="3">
    <location>
        <begin position="491"/>
        <end position="511"/>
    </location>
</feature>
<reference evidence="4 5" key="1">
    <citation type="submission" date="2017-10" db="EMBL/GenBank/DDBJ databases">
        <title>Two draft genome sequences of Pusillimonas sp. strains isolated from a nitrate- and radionuclide-contaminated groundwater in Russia.</title>
        <authorList>
            <person name="Grouzdev D.S."/>
            <person name="Tourova T.P."/>
            <person name="Goeva M.A."/>
            <person name="Babich T.L."/>
            <person name="Sokolova D.S."/>
            <person name="Abdullin R."/>
            <person name="Poltaraus A.B."/>
            <person name="Toshchakov S.V."/>
            <person name="Nazina T.N."/>
        </authorList>
    </citation>
    <scope>NUCLEOTIDE SEQUENCE [LARGE SCALE GENOMIC DNA]</scope>
    <source>
        <strain evidence="4 5">JR1/69-2-13</strain>
    </source>
</reference>
<keyword evidence="2" id="KW-1134">Transmembrane beta strand</keyword>
<accession>A0A2N4UGK5</accession>
<dbReference type="InterPro" id="IPR003423">
    <property type="entry name" value="OMP_efflux"/>
</dbReference>
<dbReference type="OrthoDB" id="9770517at2"/>
<evidence type="ECO:0000313" key="4">
    <source>
        <dbReference type="EMBL" id="PLC54146.1"/>
    </source>
</evidence>
<dbReference type="PANTHER" id="PTHR30203">
    <property type="entry name" value="OUTER MEMBRANE CATION EFFLUX PROTEIN"/>
    <property type="match status" value="1"/>
</dbReference>
<dbReference type="PANTHER" id="PTHR30203:SF32">
    <property type="entry name" value="CATION EFFLUX SYSTEM PROTEIN CUSC"/>
    <property type="match status" value="1"/>
</dbReference>
<dbReference type="EMBL" id="PDNV01000005">
    <property type="protein sequence ID" value="PLC54146.1"/>
    <property type="molecule type" value="Genomic_DNA"/>
</dbReference>
<keyword evidence="2" id="KW-0449">Lipoprotein</keyword>
<comment type="subcellular location">
    <subcellularLocation>
        <location evidence="2">Cell membrane</location>
        <topology evidence="2">Lipid-anchor</topology>
    </subcellularLocation>
</comment>
<dbReference type="GO" id="GO:0015562">
    <property type="term" value="F:efflux transmembrane transporter activity"/>
    <property type="evidence" value="ECO:0007669"/>
    <property type="project" value="InterPro"/>
</dbReference>
<sequence>MITRNFTRSALPILITLALAGCSLAPKYQRPVAPVPGQYPDQDAVQNRGSGTAASVAPDAAYGSDLGWSEFFTDPQLKALIRLSLANNRDMRIAVQRVQEARAQYGIADSDRLPTIGIGGNAQFTRNPENLRMGEDAGSVSRYYQAGVGLTAFEIDFFGRVKNLSEAAYQQYLATAQASRTVHINLVALVAEAYFRLRTAQQLDGLMQKTLESRQNTYSLVKARYDAGVASSLDLSQARAQLDTVRVDREGIKRSQAQAFNALQLLLGTEIPQDMPQSTAFGRDQVLAAIPVGLPSDLLERRPDIMGAENALLAANANIGAARAAFFPNISITGLLGFASPQLGGLFGSGQRFWQFAPQLQMPIFSGGVSGNLDLAEARNNIAVAQYEKTIQTAFREVADALAGEATYDRQLDALRSLEAAASESLSLATLRYETGIDSFLQVQNAEVDLYTTQQTFYQIGMESLMNRVELYKALGGGWLESSVATAPVAGGVSGTAPGRDSGSIKGDNGS</sequence>
<name>A0A2N4UGK5_9BURK</name>
<dbReference type="Pfam" id="PF02321">
    <property type="entry name" value="OEP"/>
    <property type="match status" value="2"/>
</dbReference>
<keyword evidence="5" id="KW-1185">Reference proteome</keyword>
<dbReference type="RefSeq" id="WP_102069583.1">
    <property type="nucleotide sequence ID" value="NZ_PDNV01000005.1"/>
</dbReference>
<evidence type="ECO:0000256" key="1">
    <source>
        <dbReference type="ARBA" id="ARBA00007613"/>
    </source>
</evidence>
<evidence type="ECO:0000256" key="2">
    <source>
        <dbReference type="RuleBase" id="RU362097"/>
    </source>
</evidence>
<proteinExistence type="inferred from homology"/>
<protein>
    <submittedName>
        <fullName evidence="4">Multidrug transporter</fullName>
    </submittedName>
</protein>
<dbReference type="PROSITE" id="PS51257">
    <property type="entry name" value="PROKAR_LIPOPROTEIN"/>
    <property type="match status" value="1"/>
</dbReference>
<dbReference type="AlphaFoldDB" id="A0A2N4UGK5"/>
<dbReference type="SUPFAM" id="SSF56954">
    <property type="entry name" value="Outer membrane efflux proteins (OEP)"/>
    <property type="match status" value="1"/>
</dbReference>
<keyword evidence="2" id="KW-0812">Transmembrane</keyword>
<evidence type="ECO:0000256" key="3">
    <source>
        <dbReference type="SAM" id="MobiDB-lite"/>
    </source>
</evidence>
<organism evidence="4 5">
    <name type="scientific">Pollutimonas nitritireducens</name>
    <dbReference type="NCBI Taxonomy" id="2045209"/>
    <lineage>
        <taxon>Bacteria</taxon>
        <taxon>Pseudomonadati</taxon>
        <taxon>Pseudomonadota</taxon>
        <taxon>Betaproteobacteria</taxon>
        <taxon>Burkholderiales</taxon>
        <taxon>Alcaligenaceae</taxon>
        <taxon>Pollutimonas</taxon>
    </lineage>
</organism>
<dbReference type="NCBIfam" id="TIGR01845">
    <property type="entry name" value="outer_NodT"/>
    <property type="match status" value="1"/>
</dbReference>
<dbReference type="Gene3D" id="2.20.200.10">
    <property type="entry name" value="Outer membrane efflux proteins (OEP)"/>
    <property type="match status" value="1"/>
</dbReference>
<keyword evidence="2" id="KW-0564">Palmitate</keyword>
<dbReference type="Proteomes" id="UP000234328">
    <property type="component" value="Unassembled WGS sequence"/>
</dbReference>
<feature type="signal peptide" evidence="2">
    <location>
        <begin position="1"/>
        <end position="20"/>
    </location>
</feature>
<comment type="similarity">
    <text evidence="1 2">Belongs to the outer membrane factor (OMF) (TC 1.B.17) family.</text>
</comment>
<dbReference type="InterPro" id="IPR010131">
    <property type="entry name" value="MdtP/NodT-like"/>
</dbReference>